<gene>
    <name evidence="1" type="ORF">KCG49_15750</name>
</gene>
<name>A0A9X1FCM9_9FLAO</name>
<sequence length="97" mass="11526">MASKLTIEPEALIEIEEAIDWYESKQSGLGKEFYNYLDGYFKTLKQANALFPIKRKPVYRELALKRFPYVIIYEHTQSEIFVYSVFNTHQDPTKKVR</sequence>
<dbReference type="RefSeq" id="WP_218547875.1">
    <property type="nucleotide sequence ID" value="NZ_JAGSPD010000020.1"/>
</dbReference>
<reference evidence="1" key="1">
    <citation type="submission" date="2021-04" db="EMBL/GenBank/DDBJ databases">
        <authorList>
            <person name="Pira H."/>
            <person name="Risdian C."/>
            <person name="Wink J."/>
        </authorList>
    </citation>
    <scope>NUCLEOTIDE SEQUENCE</scope>
    <source>
        <strain evidence="1">WHY3</strain>
    </source>
</reference>
<evidence type="ECO:0000313" key="1">
    <source>
        <dbReference type="EMBL" id="MBV7270643.1"/>
    </source>
</evidence>
<protein>
    <submittedName>
        <fullName evidence="1">Type II toxin-antitoxin system RelE/ParE family toxin</fullName>
    </submittedName>
</protein>
<proteinExistence type="predicted"/>
<accession>A0A9X1FCM9</accession>
<dbReference type="EMBL" id="JAGSPD010000020">
    <property type="protein sequence ID" value="MBV7270643.1"/>
    <property type="molecule type" value="Genomic_DNA"/>
</dbReference>
<organism evidence="1 2">
    <name type="scientific">Winogradskyella luteola</name>
    <dbReference type="NCBI Taxonomy" id="2828330"/>
    <lineage>
        <taxon>Bacteria</taxon>
        <taxon>Pseudomonadati</taxon>
        <taxon>Bacteroidota</taxon>
        <taxon>Flavobacteriia</taxon>
        <taxon>Flavobacteriales</taxon>
        <taxon>Flavobacteriaceae</taxon>
        <taxon>Winogradskyella</taxon>
    </lineage>
</organism>
<comment type="caution">
    <text evidence="1">The sequence shown here is derived from an EMBL/GenBank/DDBJ whole genome shotgun (WGS) entry which is preliminary data.</text>
</comment>
<dbReference type="InterPro" id="IPR007712">
    <property type="entry name" value="RelE/ParE_toxin"/>
</dbReference>
<dbReference type="AlphaFoldDB" id="A0A9X1FCM9"/>
<dbReference type="Proteomes" id="UP001138894">
    <property type="component" value="Unassembled WGS sequence"/>
</dbReference>
<dbReference type="Pfam" id="PF05016">
    <property type="entry name" value="ParE_toxin"/>
    <property type="match status" value="1"/>
</dbReference>
<evidence type="ECO:0000313" key="2">
    <source>
        <dbReference type="Proteomes" id="UP001138894"/>
    </source>
</evidence>
<keyword evidence="2" id="KW-1185">Reference proteome</keyword>